<dbReference type="EMBL" id="JASGXD010000010">
    <property type="protein sequence ID" value="KAK6003116.1"/>
    <property type="molecule type" value="Genomic_DNA"/>
</dbReference>
<keyword evidence="2" id="KW-0732">Signal</keyword>
<evidence type="ECO:0000256" key="1">
    <source>
        <dbReference type="SAM" id="MobiDB-lite"/>
    </source>
</evidence>
<dbReference type="Proteomes" id="UP001341245">
    <property type="component" value="Unassembled WGS sequence"/>
</dbReference>
<evidence type="ECO:0000313" key="4">
    <source>
        <dbReference type="Proteomes" id="UP001341245"/>
    </source>
</evidence>
<feature type="signal peptide" evidence="2">
    <location>
        <begin position="1"/>
        <end position="18"/>
    </location>
</feature>
<feature type="chain" id="PRO_5046852577" description="Siderophore biosynthesis" evidence="2">
    <location>
        <begin position="19"/>
        <end position="321"/>
    </location>
</feature>
<evidence type="ECO:0008006" key="5">
    <source>
        <dbReference type="Google" id="ProtNLM"/>
    </source>
</evidence>
<evidence type="ECO:0000313" key="3">
    <source>
        <dbReference type="EMBL" id="KAK6003116.1"/>
    </source>
</evidence>
<name>A0ABR0TGF5_AURPU</name>
<organism evidence="3 4">
    <name type="scientific">Aureobasidium pullulans</name>
    <name type="common">Black yeast</name>
    <name type="synonym">Pullularia pullulans</name>
    <dbReference type="NCBI Taxonomy" id="5580"/>
    <lineage>
        <taxon>Eukaryota</taxon>
        <taxon>Fungi</taxon>
        <taxon>Dikarya</taxon>
        <taxon>Ascomycota</taxon>
        <taxon>Pezizomycotina</taxon>
        <taxon>Dothideomycetes</taxon>
        <taxon>Dothideomycetidae</taxon>
        <taxon>Dothideales</taxon>
        <taxon>Saccotheciaceae</taxon>
        <taxon>Aureobasidium</taxon>
    </lineage>
</organism>
<feature type="compositionally biased region" description="Low complexity" evidence="1">
    <location>
        <begin position="187"/>
        <end position="216"/>
    </location>
</feature>
<gene>
    <name evidence="3" type="ORF">QM012_000961</name>
</gene>
<reference evidence="3 4" key="1">
    <citation type="submission" date="2023-11" db="EMBL/GenBank/DDBJ databases">
        <title>Draft genome sequence and annotation of the polyextremotolerant black yeast-like fungus Aureobasidium pullulans NRRL 62042.</title>
        <authorList>
            <person name="Dielentheis-Frenken M.R.E."/>
            <person name="Wibberg D."/>
            <person name="Blank L.M."/>
            <person name="Tiso T."/>
        </authorList>
    </citation>
    <scope>NUCLEOTIDE SEQUENCE [LARGE SCALE GENOMIC DNA]</scope>
    <source>
        <strain evidence="3 4">NRRL 62042</strain>
    </source>
</reference>
<proteinExistence type="predicted"/>
<keyword evidence="4" id="KW-1185">Reference proteome</keyword>
<feature type="compositionally biased region" description="Polar residues" evidence="1">
    <location>
        <begin position="218"/>
        <end position="230"/>
    </location>
</feature>
<protein>
    <recommendedName>
        <fullName evidence="5">Siderophore biosynthesis</fullName>
    </recommendedName>
</protein>
<accession>A0ABR0TGF5</accession>
<sequence>MHLFHSFSIAFFSALVHARTDLTGCTRTDVSSPAGASYAWIVPETGELCDFLDCGGGRAPPKTTVPGCALFVGTETYKPSFLAGFSASMTIGGVGSIQASATTTAAPTFTTSTTAATTAAVDDGTDAVDDNDGDADDDEDIYDLSDLYPTGWIDMTPQQKSDWVSSYWSTDSAATATAMASAAMTGPSTSAQQSTTTSNVMSASSGASSTSTSAVSIGESTATSTTSTRDLPTLTSVSTSSALVPGSLSMSRSWVKTIPTFARGAADVDVNRASVSASGSAAKSASASASLVDSTGAAGKVKCAVGAVGVMAAIIGVLAVL</sequence>
<comment type="caution">
    <text evidence="3">The sequence shown here is derived from an EMBL/GenBank/DDBJ whole genome shotgun (WGS) entry which is preliminary data.</text>
</comment>
<feature type="region of interest" description="Disordered" evidence="1">
    <location>
        <begin position="187"/>
        <end position="231"/>
    </location>
</feature>
<evidence type="ECO:0000256" key="2">
    <source>
        <dbReference type="SAM" id="SignalP"/>
    </source>
</evidence>